<dbReference type="AlphaFoldDB" id="A0AAD9SW63"/>
<proteinExistence type="predicted"/>
<comment type="caution">
    <text evidence="2">The sequence shown here is derived from an EMBL/GenBank/DDBJ whole genome shotgun (WGS) entry which is preliminary data.</text>
</comment>
<reference evidence="2" key="1">
    <citation type="submission" date="2023-06" db="EMBL/GenBank/DDBJ databases">
        <title>Draft genome of Marssonina rosae.</title>
        <authorList>
            <person name="Cheng Q."/>
        </authorList>
    </citation>
    <scope>NUCLEOTIDE SEQUENCE</scope>
    <source>
        <strain evidence="2">R4</strain>
    </source>
</reference>
<dbReference type="PANTHER" id="PTHR28158">
    <property type="entry name" value="37S RIBOSOMAL PROTEIN S35, MITOCHONDRIAL"/>
    <property type="match status" value="1"/>
</dbReference>
<dbReference type="Pfam" id="PF12298">
    <property type="entry name" value="Bot1p"/>
    <property type="match status" value="1"/>
</dbReference>
<evidence type="ECO:0000313" key="2">
    <source>
        <dbReference type="EMBL" id="KAK2624846.1"/>
    </source>
</evidence>
<protein>
    <recommendedName>
        <fullName evidence="4">Eukaryotic mitochondrial regulator protein-domain-containing protein</fullName>
    </recommendedName>
</protein>
<dbReference type="InterPro" id="IPR021036">
    <property type="entry name" value="Ribosomal_mS45"/>
</dbReference>
<feature type="compositionally biased region" description="Basic and acidic residues" evidence="1">
    <location>
        <begin position="115"/>
        <end position="127"/>
    </location>
</feature>
<feature type="region of interest" description="Disordered" evidence="1">
    <location>
        <begin position="89"/>
        <end position="132"/>
    </location>
</feature>
<dbReference type="GO" id="GO:0032543">
    <property type="term" value="P:mitochondrial translation"/>
    <property type="evidence" value="ECO:0007669"/>
    <property type="project" value="TreeGrafter"/>
</dbReference>
<sequence>MPPTGRCTATLSSSCARHLCRAGAPSRSFSTSPRNEQRTTRARKALFRWLGTQGANFLNPLPGSTNYLSAYNTSGQLIRVVEKERAKEAEKKASEATPARSEDALDENSKEEDDGDKKDKLPPETTRDLTPFPLNREYISHPVLSGMVKEEIWFRIMIEGKSVRQVSSELGVEMARVGAVVRLKEIEKEWLRIGKPLASAYQRYVSQMLPKTSLAPVGEAVQKHESINDLPVHRATGQQIFHPTSESRHFTRVDAARVFDQRLLPADSRVPHPELVIKHKEFNLPREQRDELAAEREVMEEQKRISAIKRQEKKEAAVKKVDTGRWAFHFTEIQVDDAGKTGRGHKGTGWRYGVPLMDRSRGQVKIPTSV</sequence>
<feature type="compositionally biased region" description="Acidic residues" evidence="1">
    <location>
        <begin position="104"/>
        <end position="114"/>
    </location>
</feature>
<dbReference type="GO" id="GO:0005763">
    <property type="term" value="C:mitochondrial small ribosomal subunit"/>
    <property type="evidence" value="ECO:0007669"/>
    <property type="project" value="TreeGrafter"/>
</dbReference>
<keyword evidence="3" id="KW-1185">Reference proteome</keyword>
<organism evidence="2 3">
    <name type="scientific">Diplocarpon rosae</name>
    <dbReference type="NCBI Taxonomy" id="946125"/>
    <lineage>
        <taxon>Eukaryota</taxon>
        <taxon>Fungi</taxon>
        <taxon>Dikarya</taxon>
        <taxon>Ascomycota</taxon>
        <taxon>Pezizomycotina</taxon>
        <taxon>Leotiomycetes</taxon>
        <taxon>Helotiales</taxon>
        <taxon>Drepanopezizaceae</taxon>
        <taxon>Diplocarpon</taxon>
    </lineage>
</organism>
<gene>
    <name evidence="2" type="ORF">QTJ16_006039</name>
</gene>
<dbReference type="GO" id="GO:0003735">
    <property type="term" value="F:structural constituent of ribosome"/>
    <property type="evidence" value="ECO:0007669"/>
    <property type="project" value="TreeGrafter"/>
</dbReference>
<name>A0AAD9SW63_9HELO</name>
<evidence type="ECO:0000256" key="1">
    <source>
        <dbReference type="SAM" id="MobiDB-lite"/>
    </source>
</evidence>
<evidence type="ECO:0000313" key="3">
    <source>
        <dbReference type="Proteomes" id="UP001285354"/>
    </source>
</evidence>
<dbReference type="PANTHER" id="PTHR28158:SF1">
    <property type="entry name" value="SMALL RIBOSOMAL SUBUNIT PROTEIN MS45"/>
    <property type="match status" value="1"/>
</dbReference>
<evidence type="ECO:0008006" key="4">
    <source>
        <dbReference type="Google" id="ProtNLM"/>
    </source>
</evidence>
<dbReference type="Proteomes" id="UP001285354">
    <property type="component" value="Unassembled WGS sequence"/>
</dbReference>
<dbReference type="EMBL" id="JAUBYV010000009">
    <property type="protein sequence ID" value="KAK2624846.1"/>
    <property type="molecule type" value="Genomic_DNA"/>
</dbReference>
<accession>A0AAD9SW63</accession>
<feature type="region of interest" description="Disordered" evidence="1">
    <location>
        <begin position="22"/>
        <end position="41"/>
    </location>
</feature>